<dbReference type="PROSITE" id="PS50850">
    <property type="entry name" value="MFS"/>
    <property type="match status" value="1"/>
</dbReference>
<evidence type="ECO:0000256" key="1">
    <source>
        <dbReference type="ARBA" id="ARBA00004651"/>
    </source>
</evidence>
<dbReference type="GO" id="GO:0005886">
    <property type="term" value="C:plasma membrane"/>
    <property type="evidence" value="ECO:0007669"/>
    <property type="project" value="UniProtKB-SubCell"/>
</dbReference>
<dbReference type="RefSeq" id="WP_369258202.1">
    <property type="nucleotide sequence ID" value="NZ_CP163440.1"/>
</dbReference>
<gene>
    <name evidence="9" type="ORF">AB5J50_14740</name>
</gene>
<keyword evidence="5 7" id="KW-0472">Membrane</keyword>
<dbReference type="Gene3D" id="1.20.1250.20">
    <property type="entry name" value="MFS general substrate transporter like domains"/>
    <property type="match status" value="2"/>
</dbReference>
<feature type="transmembrane region" description="Helical" evidence="7">
    <location>
        <begin position="343"/>
        <end position="361"/>
    </location>
</feature>
<feature type="transmembrane region" description="Helical" evidence="7">
    <location>
        <begin position="53"/>
        <end position="71"/>
    </location>
</feature>
<feature type="transmembrane region" description="Helical" evidence="7">
    <location>
        <begin position="12"/>
        <end position="33"/>
    </location>
</feature>
<evidence type="ECO:0000259" key="8">
    <source>
        <dbReference type="PROSITE" id="PS50850"/>
    </source>
</evidence>
<feature type="domain" description="Major facilitator superfamily (MFS) profile" evidence="8">
    <location>
        <begin position="17"/>
        <end position="463"/>
    </location>
</feature>
<feature type="transmembrane region" description="Helical" evidence="7">
    <location>
        <begin position="412"/>
        <end position="433"/>
    </location>
</feature>
<keyword evidence="3 7" id="KW-0812">Transmembrane</keyword>
<feature type="transmembrane region" description="Helical" evidence="7">
    <location>
        <begin position="140"/>
        <end position="166"/>
    </location>
</feature>
<evidence type="ECO:0000256" key="6">
    <source>
        <dbReference type="ARBA" id="ARBA00023251"/>
    </source>
</evidence>
<dbReference type="InterPro" id="IPR036259">
    <property type="entry name" value="MFS_trans_sf"/>
</dbReference>
<evidence type="ECO:0000256" key="3">
    <source>
        <dbReference type="ARBA" id="ARBA00022692"/>
    </source>
</evidence>
<name>A0AB39S4V8_9ACTN</name>
<dbReference type="SUPFAM" id="SSF103473">
    <property type="entry name" value="MFS general substrate transporter"/>
    <property type="match status" value="1"/>
</dbReference>
<feature type="transmembrane region" description="Helical" evidence="7">
    <location>
        <begin position="315"/>
        <end position="336"/>
    </location>
</feature>
<dbReference type="InterPro" id="IPR020846">
    <property type="entry name" value="MFS_dom"/>
</dbReference>
<dbReference type="GO" id="GO:0046677">
    <property type="term" value="P:response to antibiotic"/>
    <property type="evidence" value="ECO:0007669"/>
    <property type="project" value="UniProtKB-KW"/>
</dbReference>
<dbReference type="AlphaFoldDB" id="A0AB39S4V8"/>
<dbReference type="PANTHER" id="PTHR42718:SF9">
    <property type="entry name" value="MAJOR FACILITATOR SUPERFAMILY MULTIDRUG TRANSPORTER MFSC"/>
    <property type="match status" value="1"/>
</dbReference>
<feature type="transmembrane region" description="Helical" evidence="7">
    <location>
        <begin position="203"/>
        <end position="221"/>
    </location>
</feature>
<evidence type="ECO:0000313" key="9">
    <source>
        <dbReference type="EMBL" id="XDQ61966.1"/>
    </source>
</evidence>
<dbReference type="EMBL" id="CP163440">
    <property type="protein sequence ID" value="XDQ61966.1"/>
    <property type="molecule type" value="Genomic_DNA"/>
</dbReference>
<evidence type="ECO:0000256" key="7">
    <source>
        <dbReference type="SAM" id="Phobius"/>
    </source>
</evidence>
<dbReference type="GO" id="GO:0022857">
    <property type="term" value="F:transmembrane transporter activity"/>
    <property type="evidence" value="ECO:0007669"/>
    <property type="project" value="InterPro"/>
</dbReference>
<keyword evidence="2" id="KW-0813">Transport</keyword>
<comment type="subcellular location">
    <subcellularLocation>
        <location evidence="1">Cell membrane</location>
        <topology evidence="1">Multi-pass membrane protein</topology>
    </subcellularLocation>
</comment>
<feature type="transmembrane region" description="Helical" evidence="7">
    <location>
        <begin position="367"/>
        <end position="391"/>
    </location>
</feature>
<organism evidence="9">
    <name type="scientific">Streptomyces sp. R35</name>
    <dbReference type="NCBI Taxonomy" id="3238630"/>
    <lineage>
        <taxon>Bacteria</taxon>
        <taxon>Bacillati</taxon>
        <taxon>Actinomycetota</taxon>
        <taxon>Actinomycetes</taxon>
        <taxon>Kitasatosporales</taxon>
        <taxon>Streptomycetaceae</taxon>
        <taxon>Streptomyces</taxon>
    </lineage>
</organism>
<evidence type="ECO:0000256" key="4">
    <source>
        <dbReference type="ARBA" id="ARBA00022989"/>
    </source>
</evidence>
<accession>A0AB39S4V8</accession>
<evidence type="ECO:0000256" key="5">
    <source>
        <dbReference type="ARBA" id="ARBA00023136"/>
    </source>
</evidence>
<feature type="transmembrane region" description="Helical" evidence="7">
    <location>
        <begin position="83"/>
        <end position="102"/>
    </location>
</feature>
<keyword evidence="6" id="KW-0046">Antibiotic resistance</keyword>
<proteinExistence type="predicted"/>
<dbReference type="InterPro" id="IPR011701">
    <property type="entry name" value="MFS"/>
</dbReference>
<dbReference type="Pfam" id="PF07690">
    <property type="entry name" value="MFS_1"/>
    <property type="match status" value="1"/>
</dbReference>
<protein>
    <submittedName>
        <fullName evidence="9">MFS transporter</fullName>
    </submittedName>
</protein>
<reference evidence="9" key="1">
    <citation type="submission" date="2024-07" db="EMBL/GenBank/DDBJ databases">
        <authorList>
            <person name="Yu S.T."/>
        </authorList>
    </citation>
    <scope>NUCLEOTIDE SEQUENCE</scope>
    <source>
        <strain evidence="9">R35</strain>
    </source>
</reference>
<feature type="transmembrane region" description="Helical" evidence="7">
    <location>
        <begin position="439"/>
        <end position="461"/>
    </location>
</feature>
<feature type="transmembrane region" description="Helical" evidence="7">
    <location>
        <begin position="172"/>
        <end position="191"/>
    </location>
</feature>
<keyword evidence="4 7" id="KW-1133">Transmembrane helix</keyword>
<feature type="transmembrane region" description="Helical" evidence="7">
    <location>
        <begin position="108"/>
        <end position="128"/>
    </location>
</feature>
<dbReference type="PANTHER" id="PTHR42718">
    <property type="entry name" value="MAJOR FACILITATOR SUPERFAMILY MULTIDRUG TRANSPORTER MFSC"/>
    <property type="match status" value="1"/>
</dbReference>
<sequence>MTTSAGAGALPVRVRAVVGVLVVFELFSGFVQGADAPLLPAVQDTWHVGAADAQWFMTVNYLAAAVTVPALGRLGDLYGHRRVLRIALLCVTAGTLLVALAGSYPMTLAGRVLMGALAALLPLEIGLVRGRLDAPGARRAIGLLVAALTLGSLLGHALSGALLGIFGGVRMAHAALTVFALLCTVLAWCAVPESGHRSPGRMDWAGAVLLGLTLVVLLGALSRATAWGWASLPMSGALVLTAALGWAWLRTQLARADALVDVRAMARRVLAPHYAAGFVLGAVLLAGQSVAVTYLAADPAEGGYGFGLTTLQIGLWSVIPSVLGMAASVLVPFIGARTGYRRMLVLASILAAVGYAGLILTRTDLPLFIAAYSVAGFGMGLSQGGLPTVIAEGSAHDRAASGTAVYNNLKTLGGSIAGACSSVVLGSLVVGASDIPSGTAYLVLWGLGCTACAAAATLQAFSGRPAPDRARALATTQGQ</sequence>
<feature type="transmembrane region" description="Helical" evidence="7">
    <location>
        <begin position="270"/>
        <end position="295"/>
    </location>
</feature>
<feature type="transmembrane region" description="Helical" evidence="7">
    <location>
        <begin position="227"/>
        <end position="249"/>
    </location>
</feature>
<evidence type="ECO:0000256" key="2">
    <source>
        <dbReference type="ARBA" id="ARBA00022448"/>
    </source>
</evidence>